<proteinExistence type="predicted"/>
<dbReference type="PANTHER" id="PTHR21180:SF32">
    <property type="entry name" value="ENDONUCLEASE_EXONUCLEASE_PHOSPHATASE FAMILY DOMAIN-CONTAINING PROTEIN 1"/>
    <property type="match status" value="1"/>
</dbReference>
<dbReference type="RefSeq" id="WP_237465069.1">
    <property type="nucleotide sequence ID" value="NZ_CAKLDI010000001.1"/>
</dbReference>
<evidence type="ECO:0000313" key="2">
    <source>
        <dbReference type="EMBL" id="CAH0532929.1"/>
    </source>
</evidence>
<dbReference type="PANTHER" id="PTHR21180">
    <property type="entry name" value="ENDONUCLEASE/EXONUCLEASE/PHOSPHATASE FAMILY DOMAIN-CONTAINING PROTEIN 1"/>
    <property type="match status" value="1"/>
</dbReference>
<feature type="chain" id="PRO_5045314457" description="Transporter" evidence="1">
    <location>
        <begin position="22"/>
        <end position="99"/>
    </location>
</feature>
<gene>
    <name evidence="2" type="ORF">VST7929_00778</name>
</gene>
<dbReference type="InterPro" id="IPR051675">
    <property type="entry name" value="Endo/Exo/Phosphatase_dom_1"/>
</dbReference>
<dbReference type="EMBL" id="CAKLDI010000001">
    <property type="protein sequence ID" value="CAH0532929.1"/>
    <property type="molecule type" value="Genomic_DNA"/>
</dbReference>
<dbReference type="Pfam" id="PF12836">
    <property type="entry name" value="HHH_3"/>
    <property type="match status" value="1"/>
</dbReference>
<dbReference type="NCBIfam" id="TIGR00426">
    <property type="entry name" value="competence protein ComEA helix-hairpin-helix repeat region"/>
    <property type="match status" value="1"/>
</dbReference>
<dbReference type="Proteomes" id="UP000838672">
    <property type="component" value="Unassembled WGS sequence"/>
</dbReference>
<name>A0ABN8DNZ9_9VIBR</name>
<sequence length="99" mass="10868">MKLLLSCLSLMAALWLLPVQAESTDNQVQAEEAFAIQVNINTATAEELETLLTGIGETKAKRIVEYRQANGDFQSVDDLVKVKGIGVATVNKNRDKLTY</sequence>
<dbReference type="Gene3D" id="1.10.150.280">
    <property type="entry name" value="AF1531-like domain"/>
    <property type="match status" value="1"/>
</dbReference>
<reference evidence="2" key="1">
    <citation type="submission" date="2021-11" db="EMBL/GenBank/DDBJ databases">
        <authorList>
            <person name="Rodrigo-Torres L."/>
            <person name="Arahal R. D."/>
            <person name="Lucena T."/>
        </authorList>
    </citation>
    <scope>NUCLEOTIDE SEQUENCE</scope>
    <source>
        <strain evidence="2">CECT 7929</strain>
    </source>
</reference>
<dbReference type="InterPro" id="IPR010994">
    <property type="entry name" value="RuvA_2-like"/>
</dbReference>
<feature type="signal peptide" evidence="1">
    <location>
        <begin position="1"/>
        <end position="21"/>
    </location>
</feature>
<dbReference type="InterPro" id="IPR004509">
    <property type="entry name" value="Competence_ComEA_HhH"/>
</dbReference>
<dbReference type="SUPFAM" id="SSF47781">
    <property type="entry name" value="RuvA domain 2-like"/>
    <property type="match status" value="1"/>
</dbReference>
<organism evidence="2 3">
    <name type="scientific">Vibrio stylophorae</name>
    <dbReference type="NCBI Taxonomy" id="659351"/>
    <lineage>
        <taxon>Bacteria</taxon>
        <taxon>Pseudomonadati</taxon>
        <taxon>Pseudomonadota</taxon>
        <taxon>Gammaproteobacteria</taxon>
        <taxon>Vibrionales</taxon>
        <taxon>Vibrionaceae</taxon>
        <taxon>Vibrio</taxon>
    </lineage>
</organism>
<comment type="caution">
    <text evidence="2">The sequence shown here is derived from an EMBL/GenBank/DDBJ whole genome shotgun (WGS) entry which is preliminary data.</text>
</comment>
<evidence type="ECO:0000256" key="1">
    <source>
        <dbReference type="SAM" id="SignalP"/>
    </source>
</evidence>
<protein>
    <recommendedName>
        <fullName evidence="4">Transporter</fullName>
    </recommendedName>
</protein>
<evidence type="ECO:0000313" key="3">
    <source>
        <dbReference type="Proteomes" id="UP000838672"/>
    </source>
</evidence>
<accession>A0ABN8DNZ9</accession>
<keyword evidence="1" id="KW-0732">Signal</keyword>
<keyword evidence="3" id="KW-1185">Reference proteome</keyword>
<evidence type="ECO:0008006" key="4">
    <source>
        <dbReference type="Google" id="ProtNLM"/>
    </source>
</evidence>